<evidence type="ECO:0000313" key="6">
    <source>
        <dbReference type="EMBL" id="SVA57667.1"/>
    </source>
</evidence>
<dbReference type="PROSITE" id="PS00098">
    <property type="entry name" value="THIOLASE_1"/>
    <property type="match status" value="1"/>
</dbReference>
<keyword evidence="2" id="KW-0808">Transferase</keyword>
<accession>A0A381X0H6</accession>
<sequence length="402" mass="42235">METDDVVIVGAARTPIGKYGGGLRRVHPVELGATAAKGALIRAGIEAASVDEVWFGHARQAGSGPNTARQVGHRAGLPHTVPAQTVNKACASGLQAIASGAQAIALGEADVVLVGGIESMSRMPYLIDAENARWGHRMGNVELVDAMYRDGFCCPLSELMMGETAELLARQYAISRKDSDLYALESQQRAEAAIAAGYFDAEIVPVEVTDRKGNVTLVTRDEHPRAGVTLESLRKLEPVFEVEGHQGIITAGSASGITDGGAALVLVSASHAKLLGCRPLARIAGWASAGVDPKIMGIGPVPAMQKLFGRLQQSVDDYDLVELNEAFAAQVLAVLRDMPIARDRLNVNGGAIALGHPIGCTGARIVVTLLHELKRRNATRGLATLCVSGGMGMAMALERDQT</sequence>
<dbReference type="AlphaFoldDB" id="A0A381X0H6"/>
<dbReference type="EMBL" id="UINC01013326">
    <property type="protein sequence ID" value="SVA57667.1"/>
    <property type="molecule type" value="Genomic_DNA"/>
</dbReference>
<protein>
    <recommendedName>
        <fullName evidence="7">Thiolase N-terminal domain-containing protein</fullName>
    </recommendedName>
</protein>
<gene>
    <name evidence="6" type="ORF">METZ01_LOCUS110521</name>
</gene>
<proteinExistence type="inferred from homology"/>
<organism evidence="6">
    <name type="scientific">marine metagenome</name>
    <dbReference type="NCBI Taxonomy" id="408172"/>
    <lineage>
        <taxon>unclassified sequences</taxon>
        <taxon>metagenomes</taxon>
        <taxon>ecological metagenomes</taxon>
    </lineage>
</organism>
<dbReference type="PANTHER" id="PTHR18919">
    <property type="entry name" value="ACETYL-COA C-ACYLTRANSFERASE"/>
    <property type="match status" value="1"/>
</dbReference>
<dbReference type="PROSITE" id="PS00737">
    <property type="entry name" value="THIOLASE_2"/>
    <property type="match status" value="1"/>
</dbReference>
<evidence type="ECO:0008006" key="7">
    <source>
        <dbReference type="Google" id="ProtNLM"/>
    </source>
</evidence>
<name>A0A381X0H6_9ZZZZ</name>
<dbReference type="InterPro" id="IPR020616">
    <property type="entry name" value="Thiolase_N"/>
</dbReference>
<dbReference type="InterPro" id="IPR002155">
    <property type="entry name" value="Thiolase"/>
</dbReference>
<dbReference type="Pfam" id="PF02803">
    <property type="entry name" value="Thiolase_C"/>
    <property type="match status" value="1"/>
</dbReference>
<comment type="similarity">
    <text evidence="1">Belongs to the thiolase-like superfamily. Thiolase family.</text>
</comment>
<feature type="domain" description="Thiolase C-terminal" evidence="5">
    <location>
        <begin position="278"/>
        <end position="399"/>
    </location>
</feature>
<evidence type="ECO:0000256" key="2">
    <source>
        <dbReference type="ARBA" id="ARBA00022679"/>
    </source>
</evidence>
<feature type="domain" description="Thiolase N-terminal" evidence="4">
    <location>
        <begin position="6"/>
        <end position="269"/>
    </location>
</feature>
<dbReference type="FunFam" id="3.40.47.10:FF:000010">
    <property type="entry name" value="Acetyl-CoA acetyltransferase (Thiolase)"/>
    <property type="match status" value="1"/>
</dbReference>
<dbReference type="Pfam" id="PF00108">
    <property type="entry name" value="Thiolase_N"/>
    <property type="match status" value="1"/>
</dbReference>
<dbReference type="InterPro" id="IPR016039">
    <property type="entry name" value="Thiolase-like"/>
</dbReference>
<dbReference type="InterPro" id="IPR020613">
    <property type="entry name" value="Thiolase_CS"/>
</dbReference>
<dbReference type="InterPro" id="IPR020617">
    <property type="entry name" value="Thiolase_C"/>
</dbReference>
<dbReference type="PIRSF" id="PIRSF000429">
    <property type="entry name" value="Ac-CoA_Ac_transf"/>
    <property type="match status" value="1"/>
</dbReference>
<dbReference type="PANTHER" id="PTHR18919:SF107">
    <property type="entry name" value="ACETYL-COA ACETYLTRANSFERASE, CYTOSOLIC"/>
    <property type="match status" value="1"/>
</dbReference>
<dbReference type="GO" id="GO:0016747">
    <property type="term" value="F:acyltransferase activity, transferring groups other than amino-acyl groups"/>
    <property type="evidence" value="ECO:0007669"/>
    <property type="project" value="InterPro"/>
</dbReference>
<dbReference type="Gene3D" id="3.40.47.10">
    <property type="match status" value="1"/>
</dbReference>
<evidence type="ECO:0000259" key="5">
    <source>
        <dbReference type="Pfam" id="PF02803"/>
    </source>
</evidence>
<evidence type="ECO:0000256" key="3">
    <source>
        <dbReference type="ARBA" id="ARBA00023315"/>
    </source>
</evidence>
<dbReference type="InterPro" id="IPR020615">
    <property type="entry name" value="Thiolase_acyl_enz_int_AS"/>
</dbReference>
<keyword evidence="3" id="KW-0012">Acyltransferase</keyword>
<dbReference type="SUPFAM" id="SSF53901">
    <property type="entry name" value="Thiolase-like"/>
    <property type="match status" value="2"/>
</dbReference>
<dbReference type="CDD" id="cd00751">
    <property type="entry name" value="thiolase"/>
    <property type="match status" value="1"/>
</dbReference>
<reference evidence="6" key="1">
    <citation type="submission" date="2018-05" db="EMBL/GenBank/DDBJ databases">
        <authorList>
            <person name="Lanie J.A."/>
            <person name="Ng W.-L."/>
            <person name="Kazmierczak K.M."/>
            <person name="Andrzejewski T.M."/>
            <person name="Davidsen T.M."/>
            <person name="Wayne K.J."/>
            <person name="Tettelin H."/>
            <person name="Glass J.I."/>
            <person name="Rusch D."/>
            <person name="Podicherti R."/>
            <person name="Tsui H.-C.T."/>
            <person name="Winkler M.E."/>
        </authorList>
    </citation>
    <scope>NUCLEOTIDE SEQUENCE</scope>
</reference>
<evidence type="ECO:0000256" key="1">
    <source>
        <dbReference type="ARBA" id="ARBA00010982"/>
    </source>
</evidence>
<evidence type="ECO:0000259" key="4">
    <source>
        <dbReference type="Pfam" id="PF00108"/>
    </source>
</evidence>
<dbReference type="NCBIfam" id="TIGR01930">
    <property type="entry name" value="AcCoA-C-Actrans"/>
    <property type="match status" value="1"/>
</dbReference>